<gene>
    <name evidence="12" type="ORF">CA12_39840</name>
</gene>
<keyword evidence="13" id="KW-1185">Reference proteome</keyword>
<dbReference type="GO" id="GO:0015450">
    <property type="term" value="F:protein-transporting ATPase activity"/>
    <property type="evidence" value="ECO:0007669"/>
    <property type="project" value="UniProtKB-UniRule"/>
</dbReference>
<dbReference type="GO" id="GO:0005886">
    <property type="term" value="C:plasma membrane"/>
    <property type="evidence" value="ECO:0007669"/>
    <property type="project" value="UniProtKB-SubCell"/>
</dbReference>
<evidence type="ECO:0000256" key="8">
    <source>
        <dbReference type="ARBA" id="ARBA00023010"/>
    </source>
</evidence>
<evidence type="ECO:0000256" key="6">
    <source>
        <dbReference type="ARBA" id="ARBA00022927"/>
    </source>
</evidence>
<evidence type="ECO:0000313" key="13">
    <source>
        <dbReference type="Proteomes" id="UP000318741"/>
    </source>
</evidence>
<evidence type="ECO:0000256" key="10">
    <source>
        <dbReference type="RuleBase" id="RU365087"/>
    </source>
</evidence>
<keyword evidence="4 10" id="KW-1003">Cell membrane</keyword>
<keyword evidence="6 10" id="KW-0653">Protein transport</keyword>
<dbReference type="GO" id="GO:0043952">
    <property type="term" value="P:protein transport by the Sec complex"/>
    <property type="evidence" value="ECO:0007669"/>
    <property type="project" value="TreeGrafter"/>
</dbReference>
<dbReference type="KEGG" id="acaf:CA12_39840"/>
<evidence type="ECO:0000313" key="12">
    <source>
        <dbReference type="EMBL" id="QDT17849.1"/>
    </source>
</evidence>
<keyword evidence="5 10" id="KW-0812">Transmembrane</keyword>
<feature type="transmembrane region" description="Helical" evidence="10">
    <location>
        <begin position="33"/>
        <end position="52"/>
    </location>
</feature>
<feature type="compositionally biased region" description="Acidic residues" evidence="11">
    <location>
        <begin position="123"/>
        <end position="132"/>
    </location>
</feature>
<comment type="similarity">
    <text evidence="2 10">Belongs to the SecG family.</text>
</comment>
<evidence type="ECO:0000256" key="2">
    <source>
        <dbReference type="ARBA" id="ARBA00008445"/>
    </source>
</evidence>
<dbReference type="Proteomes" id="UP000318741">
    <property type="component" value="Chromosome"/>
</dbReference>
<feature type="transmembrane region" description="Helical" evidence="10">
    <location>
        <begin position="58"/>
        <end position="77"/>
    </location>
</feature>
<evidence type="ECO:0000256" key="5">
    <source>
        <dbReference type="ARBA" id="ARBA00022692"/>
    </source>
</evidence>
<comment type="function">
    <text evidence="10">Involved in protein export. Participates in an early event of protein translocation.</text>
</comment>
<evidence type="ECO:0000256" key="9">
    <source>
        <dbReference type="ARBA" id="ARBA00023136"/>
    </source>
</evidence>
<keyword evidence="7 10" id="KW-1133">Transmembrane helix</keyword>
<keyword evidence="9 10" id="KW-0472">Membrane</keyword>
<feature type="region of interest" description="Disordered" evidence="11">
    <location>
        <begin position="103"/>
        <end position="155"/>
    </location>
</feature>
<proteinExistence type="inferred from homology"/>
<dbReference type="GO" id="GO:0009306">
    <property type="term" value="P:protein secretion"/>
    <property type="evidence" value="ECO:0007669"/>
    <property type="project" value="UniProtKB-UniRule"/>
</dbReference>
<evidence type="ECO:0000256" key="4">
    <source>
        <dbReference type="ARBA" id="ARBA00022475"/>
    </source>
</evidence>
<comment type="caution">
    <text evidence="10">Lacks conserved residue(s) required for the propagation of feature annotation.</text>
</comment>
<evidence type="ECO:0000256" key="1">
    <source>
        <dbReference type="ARBA" id="ARBA00004651"/>
    </source>
</evidence>
<sequence>MDIPYAALMMFALAGLSVVLILIILLQRGRGGGLAGAFGGAGGQSALGTRAGDVFTKITVGLAVAWIVLACVNIYVLKGAAERFEEGPGAGAATLAPADGEVEDDLPVLPSGDEAAAPAATDAELDSDEAFDEAFGGADAGAAAGDAGPALPANE</sequence>
<accession>A0A517PEP8</accession>
<dbReference type="GO" id="GO:0065002">
    <property type="term" value="P:intracellular protein transmembrane transport"/>
    <property type="evidence" value="ECO:0007669"/>
    <property type="project" value="TreeGrafter"/>
</dbReference>
<feature type="transmembrane region" description="Helical" evidence="10">
    <location>
        <begin position="6"/>
        <end position="26"/>
    </location>
</feature>
<name>A0A517PEP8_9PLAN</name>
<reference evidence="12 13" key="1">
    <citation type="submission" date="2019-02" db="EMBL/GenBank/DDBJ databases">
        <title>Deep-cultivation of Planctomycetes and their phenomic and genomic characterization uncovers novel biology.</title>
        <authorList>
            <person name="Wiegand S."/>
            <person name="Jogler M."/>
            <person name="Boedeker C."/>
            <person name="Pinto D."/>
            <person name="Vollmers J."/>
            <person name="Rivas-Marin E."/>
            <person name="Kohn T."/>
            <person name="Peeters S.H."/>
            <person name="Heuer A."/>
            <person name="Rast P."/>
            <person name="Oberbeckmann S."/>
            <person name="Bunk B."/>
            <person name="Jeske O."/>
            <person name="Meyerdierks A."/>
            <person name="Storesund J.E."/>
            <person name="Kallscheuer N."/>
            <person name="Luecker S."/>
            <person name="Lage O.M."/>
            <person name="Pohl T."/>
            <person name="Merkel B.J."/>
            <person name="Hornburger P."/>
            <person name="Mueller R.-W."/>
            <person name="Bruemmer F."/>
            <person name="Labrenz M."/>
            <person name="Spormann A.M."/>
            <person name="Op den Camp H."/>
            <person name="Overmann J."/>
            <person name="Amann R."/>
            <person name="Jetten M.S.M."/>
            <person name="Mascher T."/>
            <person name="Medema M.H."/>
            <person name="Devos D.P."/>
            <person name="Kaster A.-K."/>
            <person name="Ovreas L."/>
            <person name="Rohde M."/>
            <person name="Galperin M.Y."/>
            <person name="Jogler C."/>
        </authorList>
    </citation>
    <scope>NUCLEOTIDE SEQUENCE [LARGE SCALE GENOMIC DNA]</scope>
    <source>
        <strain evidence="12 13">CA12</strain>
    </source>
</reference>
<evidence type="ECO:0000256" key="11">
    <source>
        <dbReference type="SAM" id="MobiDB-lite"/>
    </source>
</evidence>
<evidence type="ECO:0000256" key="3">
    <source>
        <dbReference type="ARBA" id="ARBA00022448"/>
    </source>
</evidence>
<dbReference type="InterPro" id="IPR004692">
    <property type="entry name" value="SecG"/>
</dbReference>
<dbReference type="NCBIfam" id="TIGR00810">
    <property type="entry name" value="secG"/>
    <property type="match status" value="1"/>
</dbReference>
<comment type="subcellular location">
    <subcellularLocation>
        <location evidence="1 10">Cell membrane</location>
        <topology evidence="1 10">Multi-pass membrane protein</topology>
    </subcellularLocation>
</comment>
<dbReference type="Pfam" id="PF03840">
    <property type="entry name" value="SecG"/>
    <property type="match status" value="1"/>
</dbReference>
<dbReference type="PANTHER" id="PTHR34182">
    <property type="entry name" value="PROTEIN-EXPORT MEMBRANE PROTEIN SECG"/>
    <property type="match status" value="1"/>
</dbReference>
<dbReference type="RefSeq" id="WP_207622051.1">
    <property type="nucleotide sequence ID" value="NZ_CP036265.1"/>
</dbReference>
<organism evidence="12 13">
    <name type="scientific">Alienimonas californiensis</name>
    <dbReference type="NCBI Taxonomy" id="2527989"/>
    <lineage>
        <taxon>Bacteria</taxon>
        <taxon>Pseudomonadati</taxon>
        <taxon>Planctomycetota</taxon>
        <taxon>Planctomycetia</taxon>
        <taxon>Planctomycetales</taxon>
        <taxon>Planctomycetaceae</taxon>
        <taxon>Alienimonas</taxon>
    </lineage>
</organism>
<feature type="compositionally biased region" description="Low complexity" evidence="11">
    <location>
        <begin position="133"/>
        <end position="155"/>
    </location>
</feature>
<keyword evidence="8 10" id="KW-0811">Translocation</keyword>
<keyword evidence="3 10" id="KW-0813">Transport</keyword>
<evidence type="ECO:0000256" key="7">
    <source>
        <dbReference type="ARBA" id="ARBA00022989"/>
    </source>
</evidence>
<protein>
    <recommendedName>
        <fullName evidence="10">Protein-export membrane protein SecG</fullName>
    </recommendedName>
</protein>
<dbReference type="EMBL" id="CP036265">
    <property type="protein sequence ID" value="QDT17849.1"/>
    <property type="molecule type" value="Genomic_DNA"/>
</dbReference>
<dbReference type="PANTHER" id="PTHR34182:SF1">
    <property type="entry name" value="PROTEIN-EXPORT MEMBRANE PROTEIN SECG"/>
    <property type="match status" value="1"/>
</dbReference>
<dbReference type="AlphaFoldDB" id="A0A517PEP8"/>
<feature type="compositionally biased region" description="Low complexity" evidence="11">
    <location>
        <begin position="113"/>
        <end position="122"/>
    </location>
</feature>